<sequence>MDSIFMLNLAGIVAFGVAVLGFFYMMGKKRRDDDRDRKD</sequence>
<evidence type="ECO:0000313" key="3">
    <source>
        <dbReference type="Proteomes" id="UP000186323"/>
    </source>
</evidence>
<dbReference type="Proteomes" id="UP000186323">
    <property type="component" value="Chromosome I"/>
</dbReference>
<gene>
    <name evidence="2" type="ORF">DESPIGER_0098</name>
</gene>
<dbReference type="EMBL" id="LT630450">
    <property type="protein sequence ID" value="SFV72000.1"/>
    <property type="molecule type" value="Genomic_DNA"/>
</dbReference>
<evidence type="ECO:0000313" key="2">
    <source>
        <dbReference type="EMBL" id="SFV72000.1"/>
    </source>
</evidence>
<keyword evidence="1" id="KW-1133">Transmembrane helix</keyword>
<reference evidence="3" key="1">
    <citation type="submission" date="2016-10" db="EMBL/GenBank/DDBJ databases">
        <authorList>
            <person name="Wegmann U."/>
        </authorList>
    </citation>
    <scope>NUCLEOTIDE SEQUENCE [LARGE SCALE GENOMIC DNA]</scope>
</reference>
<accession>A0A1K1LBC3</accession>
<feature type="transmembrane region" description="Helical" evidence="1">
    <location>
        <begin position="6"/>
        <end position="27"/>
    </location>
</feature>
<keyword evidence="3" id="KW-1185">Reference proteome</keyword>
<dbReference type="KEGG" id="dpg:DESPIGER_0098"/>
<organism evidence="2 3">
    <name type="scientific">Desulfovibrio piger</name>
    <dbReference type="NCBI Taxonomy" id="901"/>
    <lineage>
        <taxon>Bacteria</taxon>
        <taxon>Pseudomonadati</taxon>
        <taxon>Thermodesulfobacteriota</taxon>
        <taxon>Desulfovibrionia</taxon>
        <taxon>Desulfovibrionales</taxon>
        <taxon>Desulfovibrionaceae</taxon>
        <taxon>Desulfovibrio</taxon>
    </lineage>
</organism>
<keyword evidence="1" id="KW-0472">Membrane</keyword>
<keyword evidence="1" id="KW-0812">Transmembrane</keyword>
<proteinExistence type="predicted"/>
<evidence type="ECO:0000256" key="1">
    <source>
        <dbReference type="SAM" id="Phobius"/>
    </source>
</evidence>
<protein>
    <submittedName>
        <fullName evidence="2">Uncharacterized protein</fullName>
    </submittedName>
</protein>
<name>A0A1K1LBC3_9BACT</name>
<dbReference type="AlphaFoldDB" id="A0A1K1LBC3"/>